<organism evidence="1 2">
    <name type="scientific">Paenibacillus mucilaginosus (strain KNP414)</name>
    <dbReference type="NCBI Taxonomy" id="1036673"/>
    <lineage>
        <taxon>Bacteria</taxon>
        <taxon>Bacillati</taxon>
        <taxon>Bacillota</taxon>
        <taxon>Bacilli</taxon>
        <taxon>Bacillales</taxon>
        <taxon>Paenibacillaceae</taxon>
        <taxon>Paenibacillus</taxon>
    </lineage>
</organism>
<evidence type="ECO:0000313" key="2">
    <source>
        <dbReference type="Proteomes" id="UP000006620"/>
    </source>
</evidence>
<reference evidence="2" key="1">
    <citation type="submission" date="2011-06" db="EMBL/GenBank/DDBJ databases">
        <title>Complete genome sequence of Paenibacillus mucilaginosus KNP414.</title>
        <authorList>
            <person name="Wang J."/>
            <person name="Hu S."/>
            <person name="Hu X."/>
            <person name="Zhang B."/>
            <person name="Dong D."/>
            <person name="Zhang S."/>
            <person name="Zhao K."/>
            <person name="Wu D."/>
        </authorList>
    </citation>
    <scope>NUCLEOTIDE SEQUENCE [LARGE SCALE GENOMIC DNA]</scope>
    <source>
        <strain evidence="2">KNP414</strain>
    </source>
</reference>
<dbReference type="Proteomes" id="UP000006620">
    <property type="component" value="Chromosome"/>
</dbReference>
<gene>
    <name evidence="1" type="ordered locus">KNP414_00727</name>
</gene>
<dbReference type="PATRIC" id="fig|1036673.3.peg.638"/>
<dbReference type="AlphaFoldDB" id="F8FR67"/>
<sequence length="67" mass="7485">MLNSRTLNGEQRIMVELTLKEAMALASGIHFHAQPQIAAGARRKVRSKLETILLPEADKLAYQLLEV</sequence>
<dbReference type="HOGENOM" id="CLU_2808350_0_0_9"/>
<dbReference type="RefSeq" id="WP_013914481.1">
    <property type="nucleotide sequence ID" value="NC_015690.1"/>
</dbReference>
<proteinExistence type="predicted"/>
<dbReference type="KEGG" id="pms:KNP414_00727"/>
<evidence type="ECO:0000313" key="1">
    <source>
        <dbReference type="EMBL" id="AEI39317.1"/>
    </source>
</evidence>
<reference evidence="1 2" key="2">
    <citation type="journal article" date="2013" name="Genome Announc.">
        <title>Genome Sequence of Growth-Improving Paenibacillus mucilaginosus Strain KNP414.</title>
        <authorList>
            <person name="Lu J.J."/>
            <person name="Wang J.F."/>
            <person name="Hu X.F."/>
        </authorList>
    </citation>
    <scope>NUCLEOTIDE SEQUENCE [LARGE SCALE GENOMIC DNA]</scope>
    <source>
        <strain evidence="1 2">KNP414</strain>
    </source>
</reference>
<name>F8FR67_PAEMK</name>
<dbReference type="EMBL" id="CP002869">
    <property type="protein sequence ID" value="AEI39317.1"/>
    <property type="molecule type" value="Genomic_DNA"/>
</dbReference>
<accession>F8FR67</accession>
<protein>
    <submittedName>
        <fullName evidence="1">Uncharacterized protein</fullName>
    </submittedName>
</protein>